<reference evidence="2" key="2">
    <citation type="submission" date="2020-09" db="EMBL/GenBank/DDBJ databases">
        <title>Reference genome assembly for Australian Ascochyta lentis isolate Al4.</title>
        <authorList>
            <person name="Lee R.C."/>
            <person name="Farfan-Caceres L.M."/>
            <person name="Debler J.W."/>
            <person name="Williams A.H."/>
            <person name="Henares B.M."/>
        </authorList>
    </citation>
    <scope>NUCLEOTIDE SEQUENCE</scope>
    <source>
        <strain evidence="2">Al4</strain>
    </source>
</reference>
<feature type="region of interest" description="Disordered" evidence="1">
    <location>
        <begin position="586"/>
        <end position="608"/>
    </location>
</feature>
<name>A0A8H7IWB2_9PLEO</name>
<dbReference type="Proteomes" id="UP000651452">
    <property type="component" value="Unassembled WGS sequence"/>
</dbReference>
<dbReference type="GO" id="GO:0005737">
    <property type="term" value="C:cytoplasm"/>
    <property type="evidence" value="ECO:0007669"/>
    <property type="project" value="TreeGrafter"/>
</dbReference>
<feature type="compositionally biased region" description="Basic residues" evidence="1">
    <location>
        <begin position="1"/>
        <end position="11"/>
    </location>
</feature>
<feature type="region of interest" description="Disordered" evidence="1">
    <location>
        <begin position="1"/>
        <end position="56"/>
    </location>
</feature>
<dbReference type="GO" id="GO:0000146">
    <property type="term" value="F:microfilament motor activity"/>
    <property type="evidence" value="ECO:0007669"/>
    <property type="project" value="TreeGrafter"/>
</dbReference>
<gene>
    <name evidence="2" type="ORF">EKO04_009661</name>
</gene>
<dbReference type="SUPFAM" id="SSF58104">
    <property type="entry name" value="Methyl-accepting chemotaxis protein (MCP) signaling domain"/>
    <property type="match status" value="1"/>
</dbReference>
<proteinExistence type="predicted"/>
<dbReference type="PANTHER" id="PTHR45615:SF40">
    <property type="entry name" value="MYOSIN HEAVY CHAIN, NON-MUSCLE"/>
    <property type="match status" value="1"/>
</dbReference>
<keyword evidence="3" id="KW-1185">Reference proteome</keyword>
<dbReference type="EMBL" id="RZGK01000018">
    <property type="protein sequence ID" value="KAF9692279.1"/>
    <property type="molecule type" value="Genomic_DNA"/>
</dbReference>
<reference evidence="2" key="1">
    <citation type="submission" date="2018-12" db="EMBL/GenBank/DDBJ databases">
        <authorList>
            <person name="Syme R.A."/>
            <person name="Farfan-Caceres L."/>
            <person name="Lichtenzveig J."/>
        </authorList>
    </citation>
    <scope>NUCLEOTIDE SEQUENCE</scope>
    <source>
        <strain evidence="2">Al4</strain>
    </source>
</reference>
<evidence type="ECO:0000256" key="1">
    <source>
        <dbReference type="SAM" id="MobiDB-lite"/>
    </source>
</evidence>
<organism evidence="2 3">
    <name type="scientific">Ascochyta lentis</name>
    <dbReference type="NCBI Taxonomy" id="205686"/>
    <lineage>
        <taxon>Eukaryota</taxon>
        <taxon>Fungi</taxon>
        <taxon>Dikarya</taxon>
        <taxon>Ascomycota</taxon>
        <taxon>Pezizomycotina</taxon>
        <taxon>Dothideomycetes</taxon>
        <taxon>Pleosporomycetidae</taxon>
        <taxon>Pleosporales</taxon>
        <taxon>Pleosporineae</taxon>
        <taxon>Didymellaceae</taxon>
        <taxon>Ascochyta</taxon>
    </lineage>
</organism>
<feature type="compositionally biased region" description="Low complexity" evidence="1">
    <location>
        <begin position="14"/>
        <end position="56"/>
    </location>
</feature>
<evidence type="ECO:0000313" key="2">
    <source>
        <dbReference type="EMBL" id="KAF9692279.1"/>
    </source>
</evidence>
<dbReference type="GO" id="GO:0051015">
    <property type="term" value="F:actin filament binding"/>
    <property type="evidence" value="ECO:0007669"/>
    <property type="project" value="TreeGrafter"/>
</dbReference>
<protein>
    <submittedName>
        <fullName evidence="2">Uncharacterized protein</fullName>
    </submittedName>
</protein>
<accession>A0A8H7IWB2</accession>
<evidence type="ECO:0000313" key="3">
    <source>
        <dbReference type="Proteomes" id="UP000651452"/>
    </source>
</evidence>
<sequence>MAPRKRGRGGRGRGSSNTAASSSSSAAAASTAAAVSSSTSHTTTGPSSGVGSTTAGASKPEASFSGLLFNRIDGFIANDEANAKHIAALAACKAKIEIGAEMLKRMRAGYRTADAQTLHSYMLMLGGIRENSNEFMVLAKDRIKATVLADEQHIKDIKDLQILAGAGNQVALEDKLTAIVHLAGREDWLREYLGMLAKMCAGKLSEMSIEDSVPSERNAVYNDAYDKILDWLKSTTDDLVKTKSDLAVAHAYKDENEYLKAELEKSRERTRHHRKAGRSRVDCWETRVSRSNRRERGADIRAHVQRCAAREEALQTLSKKQAATIDEISKTVTIKKERSQLATDQLQEKVDELRETREQLSLAQRDIAKLHQQNGGLKTEVEFLRKQRQSDNELVNERADKVNDLRAKRRSALQKMNKMKAEIQQLTAKNQEMQTGHNDMLANARDLSDAFDRMMAERDDALNREHQYSEAVDNMNNEANQLHMSLAETVAQLAAKTGVVEKLEEKKKTTREEKQGLRREKEALAAEVAALQGEFKKKAKTVRKAEKKAEKKEKGRKEAIEARDTELGVRAQKIVDKDAQITARAPELEAEKAKTAEAQEETEKLKAEKQGLQSRFDDVWGKYWTYLLGAQLFE</sequence>
<feature type="region of interest" description="Disordered" evidence="1">
    <location>
        <begin position="543"/>
        <end position="563"/>
    </location>
</feature>
<comment type="caution">
    <text evidence="2">The sequence shown here is derived from an EMBL/GenBank/DDBJ whole genome shotgun (WGS) entry which is preliminary data.</text>
</comment>
<dbReference type="PANTHER" id="PTHR45615">
    <property type="entry name" value="MYOSIN HEAVY CHAIN, NON-MUSCLE"/>
    <property type="match status" value="1"/>
</dbReference>
<dbReference type="GO" id="GO:0032982">
    <property type="term" value="C:myosin filament"/>
    <property type="evidence" value="ECO:0007669"/>
    <property type="project" value="TreeGrafter"/>
</dbReference>
<dbReference type="GO" id="GO:0016460">
    <property type="term" value="C:myosin II complex"/>
    <property type="evidence" value="ECO:0007669"/>
    <property type="project" value="TreeGrafter"/>
</dbReference>
<dbReference type="AlphaFoldDB" id="A0A8H7IWB2"/>